<dbReference type="GO" id="GO:0016757">
    <property type="term" value="F:glycosyltransferase activity"/>
    <property type="evidence" value="ECO:0007669"/>
    <property type="project" value="InterPro"/>
</dbReference>
<dbReference type="Pfam" id="PF00534">
    <property type="entry name" value="Glycos_transf_1"/>
    <property type="match status" value="1"/>
</dbReference>
<protein>
    <submittedName>
        <fullName evidence="3">Glycosyl transferase group 1</fullName>
    </submittedName>
</protein>
<dbReference type="Gene3D" id="3.40.50.2000">
    <property type="entry name" value="Glycogen Phosphorylase B"/>
    <property type="match status" value="2"/>
</dbReference>
<accession>A0A078KSD2</accession>
<dbReference type="OrthoDB" id="9765330at2"/>
<keyword evidence="3" id="KW-0808">Transferase</keyword>
<organism evidence="3 4">
    <name type="scientific">[Clostridium] cellulosi</name>
    <dbReference type="NCBI Taxonomy" id="29343"/>
    <lineage>
        <taxon>Bacteria</taxon>
        <taxon>Bacillati</taxon>
        <taxon>Bacillota</taxon>
        <taxon>Clostridia</taxon>
        <taxon>Eubacteriales</taxon>
        <taxon>Oscillospiraceae</taxon>
        <taxon>Oscillospiraceae incertae sedis</taxon>
    </lineage>
</organism>
<dbReference type="SUPFAM" id="SSF53756">
    <property type="entry name" value="UDP-Glycosyltransferase/glycogen phosphorylase"/>
    <property type="match status" value="1"/>
</dbReference>
<dbReference type="InterPro" id="IPR028098">
    <property type="entry name" value="Glyco_trans_4-like_N"/>
</dbReference>
<keyword evidence="4" id="KW-1185">Reference proteome</keyword>
<dbReference type="KEGG" id="ccel:CCDG5_0905"/>
<dbReference type="InterPro" id="IPR001296">
    <property type="entry name" value="Glyco_trans_1"/>
</dbReference>
<evidence type="ECO:0000259" key="2">
    <source>
        <dbReference type="Pfam" id="PF13439"/>
    </source>
</evidence>
<dbReference type="Proteomes" id="UP000032431">
    <property type="component" value="Chromosome I"/>
</dbReference>
<name>A0A078KSD2_9FIRM</name>
<dbReference type="PANTHER" id="PTHR12526:SF572">
    <property type="entry name" value="BLL5144 PROTEIN"/>
    <property type="match status" value="1"/>
</dbReference>
<dbReference type="PANTHER" id="PTHR12526">
    <property type="entry name" value="GLYCOSYLTRANSFERASE"/>
    <property type="match status" value="1"/>
</dbReference>
<dbReference type="PATRIC" id="fig|29343.3.peg.957"/>
<evidence type="ECO:0000259" key="1">
    <source>
        <dbReference type="Pfam" id="PF00534"/>
    </source>
</evidence>
<dbReference type="STRING" id="29343.CCDG5_0905"/>
<dbReference type="AlphaFoldDB" id="A0A078KSD2"/>
<dbReference type="Pfam" id="PF13439">
    <property type="entry name" value="Glyco_transf_4"/>
    <property type="match status" value="1"/>
</dbReference>
<evidence type="ECO:0000313" key="4">
    <source>
        <dbReference type="Proteomes" id="UP000032431"/>
    </source>
</evidence>
<proteinExistence type="predicted"/>
<dbReference type="HOGENOM" id="CLU_009583_14_4_9"/>
<feature type="domain" description="Glycosyl transferase family 1" evidence="1">
    <location>
        <begin position="178"/>
        <end position="356"/>
    </location>
</feature>
<sequence length="390" mass="44418">MSGTKKLNVAFLTTYPPRECGIATFTQDIINELKKSTSVKTGVIAITDQPMHYGEDVRLELKQHDRTSYIETARKINRSDIDVLVVEHEYGIYGGECGEYLLALIELLEKPIVTTLHTVLPSPSDKQREILKQLCAKSEKVVTMAMNSRKVLEDVYDVDSSKIELIHHGVPDLKLPERDELKKELGLENRIVISTFGLISPGKGLEYGIEAVAQTAKKHPEVLYLILGQTHPVIRKQHGEVYRNSLEKMVRELQAEDNVRFVNRYLTKEEIIRYLKLSDIYMTPYLGKDQAVSGTLAYAVGCGRIIVSTPYSYAKEMLADGRGLLADFEDSASLSECINYVIEHPERKKQMEQKTKLLGDNMKWSVVADCYRRTFYKAYREYSKKERVAV</sequence>
<feature type="domain" description="Glycosyltransferase subfamily 4-like N-terminal" evidence="2">
    <location>
        <begin position="67"/>
        <end position="170"/>
    </location>
</feature>
<gene>
    <name evidence="3" type="ORF">CCDG5_0905</name>
</gene>
<evidence type="ECO:0000313" key="3">
    <source>
        <dbReference type="EMBL" id="CDZ24024.1"/>
    </source>
</evidence>
<dbReference type="EMBL" id="LM995447">
    <property type="protein sequence ID" value="CDZ24024.1"/>
    <property type="molecule type" value="Genomic_DNA"/>
</dbReference>
<reference evidence="4" key="1">
    <citation type="submission" date="2014-07" db="EMBL/GenBank/DDBJ databases">
        <authorList>
            <person name="Wibberg D."/>
        </authorList>
    </citation>
    <scope>NUCLEOTIDE SEQUENCE [LARGE SCALE GENOMIC DNA]</scope>
    <source>
        <strain evidence="4">DG5</strain>
    </source>
</reference>
<dbReference type="CDD" id="cd03822">
    <property type="entry name" value="GT4_mannosyltransferase-like"/>
    <property type="match status" value="1"/>
</dbReference>